<dbReference type="SUPFAM" id="SSF51905">
    <property type="entry name" value="FAD/NAD(P)-binding domain"/>
    <property type="match status" value="1"/>
</dbReference>
<dbReference type="EMBL" id="JBHTKL010000001">
    <property type="protein sequence ID" value="MFD1017965.1"/>
    <property type="molecule type" value="Genomic_DNA"/>
</dbReference>
<dbReference type="InterPro" id="IPR036188">
    <property type="entry name" value="FAD/NAD-bd_sf"/>
</dbReference>
<comment type="cofactor">
    <cofactor evidence="1">
        <name>FAD</name>
        <dbReference type="ChEBI" id="CHEBI:57692"/>
    </cofactor>
</comment>
<evidence type="ECO:0000256" key="4">
    <source>
        <dbReference type="ARBA" id="ARBA00037901"/>
    </source>
</evidence>
<keyword evidence="2 10" id="KW-0125">Carotenoid biosynthesis</keyword>
<comment type="similarity">
    <text evidence="5">Belongs to the carotenoid/retinoid oxidoreductase family. CrtP subfamily.</text>
</comment>
<dbReference type="RefSeq" id="WP_386056118.1">
    <property type="nucleotide sequence ID" value="NZ_JBHTKL010000001.1"/>
</dbReference>
<dbReference type="Pfam" id="PF01593">
    <property type="entry name" value="Amino_oxidase"/>
    <property type="match status" value="1"/>
</dbReference>
<evidence type="ECO:0000256" key="6">
    <source>
        <dbReference type="ARBA" id="ARBA00039159"/>
    </source>
</evidence>
<dbReference type="Gene3D" id="3.50.50.60">
    <property type="entry name" value="FAD/NAD(P)-binding domain"/>
    <property type="match status" value="2"/>
</dbReference>
<evidence type="ECO:0000313" key="12">
    <source>
        <dbReference type="EMBL" id="MFD1017965.1"/>
    </source>
</evidence>
<dbReference type="InterPro" id="IPR014105">
    <property type="entry name" value="Carotenoid/retinoid_OxRdtase"/>
</dbReference>
<protein>
    <recommendedName>
        <fullName evidence="6">4,4'-diaponeurosporene oxygenase</fullName>
    </recommendedName>
    <alternativeName>
        <fullName evidence="7">4,4'-diaponeurosporene oxidase</fullName>
    </alternativeName>
    <alternativeName>
        <fullName evidence="8">Carotenoid oxidase</fullName>
    </alternativeName>
</protein>
<keyword evidence="3 10" id="KW-0560">Oxidoreductase</keyword>
<comment type="caution">
    <text evidence="12">The sequence shown here is derived from an EMBL/GenBank/DDBJ whole genome shotgun (WGS) entry which is preliminary data.</text>
</comment>
<comment type="catalytic activity">
    <reaction evidence="9">
        <text>all-trans-4,4'-diaponeurosporene + 2 AH2 + 2 O2 = 4,4'-diaponeurosporenal + 2 A + 3 H2O</text>
        <dbReference type="Rhea" id="RHEA:56104"/>
        <dbReference type="ChEBI" id="CHEBI:13193"/>
        <dbReference type="ChEBI" id="CHEBI:15377"/>
        <dbReference type="ChEBI" id="CHEBI:15379"/>
        <dbReference type="ChEBI" id="CHEBI:17499"/>
        <dbReference type="ChEBI" id="CHEBI:62743"/>
        <dbReference type="ChEBI" id="CHEBI:79065"/>
    </reaction>
</comment>
<evidence type="ECO:0000256" key="2">
    <source>
        <dbReference type="ARBA" id="ARBA00022746"/>
    </source>
</evidence>
<sequence>MTRTIIIGAGLGGLSSAVYLAKAGHHVQVFEKNDHFGGKMMDVKLGSYSFDFGPNTITMPHVFQDVIRTAGLDPNKEIPMIKLTDHTRNEFSDGTHFDFSTDYQTMRNELARVDPGNAKNLDRFLQDIEKLYQLSNKHFLHRTFNSWRNYLSLPLAGAFMQVKPHMSMASFFNKYFDHPHILQSLNRYSTYVGSNPYIAPATFAMIAHLEWNQGVFYTKGGNTRIAEAFVKSAKAAGVELYSNSKVTQLLTEGKEVTGVMLEDGSQHKADHVILNGDLLHALPRLLSEENRKEWSDKRINKMTASTSAFVIMAGLDRRFDKLKHHHVFFSSDYEREFRQLESGRYADDPTIYVCTSSKSDPSVSPDGDNLFILVNTPPISTGDPNYSKQTYRKLIFNRLKEFGLDIEDAIVEELLMAPEDIQDKFGAFKGSIYGPASNNRMQSFLRPFNQSSDFENLHFTGGSTHPGGGSPMVVLSGKNVAAAILGKLESIEI</sequence>
<comment type="pathway">
    <text evidence="4">Carotenoid biosynthesis; staphyloxanthin biosynthesis; staphyloxanthin from farnesyl diphosphate: step 3/5.</text>
</comment>
<accession>A0ABW3KYD0</accession>
<evidence type="ECO:0000256" key="7">
    <source>
        <dbReference type="ARBA" id="ARBA00041900"/>
    </source>
</evidence>
<dbReference type="PANTHER" id="PTHR43734">
    <property type="entry name" value="PHYTOENE DESATURASE"/>
    <property type="match status" value="1"/>
</dbReference>
<evidence type="ECO:0000256" key="3">
    <source>
        <dbReference type="ARBA" id="ARBA00023002"/>
    </source>
</evidence>
<feature type="domain" description="Amine oxidase" evidence="11">
    <location>
        <begin position="11"/>
        <end position="485"/>
    </location>
</feature>
<dbReference type="Proteomes" id="UP001596990">
    <property type="component" value="Unassembled WGS sequence"/>
</dbReference>
<name>A0ABW3KYD0_9BACI</name>
<gene>
    <name evidence="12" type="ORF">ACFQ2J_02035</name>
</gene>
<proteinExistence type="inferred from homology"/>
<evidence type="ECO:0000256" key="8">
    <source>
        <dbReference type="ARBA" id="ARBA00042619"/>
    </source>
</evidence>
<dbReference type="InterPro" id="IPR002937">
    <property type="entry name" value="Amino_oxidase"/>
</dbReference>
<evidence type="ECO:0000259" key="11">
    <source>
        <dbReference type="Pfam" id="PF01593"/>
    </source>
</evidence>
<evidence type="ECO:0000256" key="5">
    <source>
        <dbReference type="ARBA" id="ARBA00038194"/>
    </source>
</evidence>
<reference evidence="13" key="1">
    <citation type="journal article" date="2019" name="Int. J. Syst. Evol. Microbiol.">
        <title>The Global Catalogue of Microorganisms (GCM) 10K type strain sequencing project: providing services to taxonomists for standard genome sequencing and annotation.</title>
        <authorList>
            <consortium name="The Broad Institute Genomics Platform"/>
            <consortium name="The Broad Institute Genome Sequencing Center for Infectious Disease"/>
            <person name="Wu L."/>
            <person name="Ma J."/>
        </authorList>
    </citation>
    <scope>NUCLEOTIDE SEQUENCE [LARGE SCALE GENOMIC DNA]</scope>
    <source>
        <strain evidence="13">CCUG 56607</strain>
    </source>
</reference>
<organism evidence="12 13">
    <name type="scientific">Thalassobacillus hwangdonensis</name>
    <dbReference type="NCBI Taxonomy" id="546108"/>
    <lineage>
        <taxon>Bacteria</taxon>
        <taxon>Bacillati</taxon>
        <taxon>Bacillota</taxon>
        <taxon>Bacilli</taxon>
        <taxon>Bacillales</taxon>
        <taxon>Bacillaceae</taxon>
        <taxon>Thalassobacillus</taxon>
    </lineage>
</organism>
<dbReference type="PRINTS" id="PR00420">
    <property type="entry name" value="RNGMNOXGNASE"/>
</dbReference>
<dbReference type="PANTHER" id="PTHR43734:SF7">
    <property type="entry name" value="4,4'-DIAPONEUROSPORENE OXYGENASE"/>
    <property type="match status" value="1"/>
</dbReference>
<evidence type="ECO:0000313" key="13">
    <source>
        <dbReference type="Proteomes" id="UP001596990"/>
    </source>
</evidence>
<evidence type="ECO:0000256" key="10">
    <source>
        <dbReference type="RuleBase" id="RU362075"/>
    </source>
</evidence>
<evidence type="ECO:0000256" key="9">
    <source>
        <dbReference type="ARBA" id="ARBA00048532"/>
    </source>
</evidence>
<dbReference type="NCBIfam" id="TIGR02734">
    <property type="entry name" value="crtI_fam"/>
    <property type="match status" value="1"/>
</dbReference>
<evidence type="ECO:0000256" key="1">
    <source>
        <dbReference type="ARBA" id="ARBA00001974"/>
    </source>
</evidence>
<keyword evidence="13" id="KW-1185">Reference proteome</keyword>